<evidence type="ECO:0000313" key="3">
    <source>
        <dbReference type="Proteomes" id="UP001164746"/>
    </source>
</evidence>
<feature type="domain" description="Tox-ART-HYD1" evidence="1">
    <location>
        <begin position="5"/>
        <end position="87"/>
    </location>
</feature>
<dbReference type="Pfam" id="PF15633">
    <property type="entry name" value="Tox-ART-HYD1"/>
    <property type="match status" value="1"/>
</dbReference>
<evidence type="ECO:0000259" key="1">
    <source>
        <dbReference type="Pfam" id="PF15633"/>
    </source>
</evidence>
<organism evidence="2 3">
    <name type="scientific">Mya arenaria</name>
    <name type="common">Soft-shell clam</name>
    <dbReference type="NCBI Taxonomy" id="6604"/>
    <lineage>
        <taxon>Eukaryota</taxon>
        <taxon>Metazoa</taxon>
        <taxon>Spiralia</taxon>
        <taxon>Lophotrochozoa</taxon>
        <taxon>Mollusca</taxon>
        <taxon>Bivalvia</taxon>
        <taxon>Autobranchia</taxon>
        <taxon>Heteroconchia</taxon>
        <taxon>Euheterodonta</taxon>
        <taxon>Imparidentia</taxon>
        <taxon>Neoheterodontei</taxon>
        <taxon>Myida</taxon>
        <taxon>Myoidea</taxon>
        <taxon>Myidae</taxon>
        <taxon>Mya</taxon>
    </lineage>
</organism>
<reference evidence="2" key="1">
    <citation type="submission" date="2022-11" db="EMBL/GenBank/DDBJ databases">
        <title>Centuries of genome instability and evolution in soft-shell clam transmissible cancer (bioRxiv).</title>
        <authorList>
            <person name="Hart S.F.M."/>
            <person name="Yonemitsu M.A."/>
            <person name="Giersch R.M."/>
            <person name="Beal B.F."/>
            <person name="Arriagada G."/>
            <person name="Davis B.W."/>
            <person name="Ostrander E.A."/>
            <person name="Goff S.P."/>
            <person name="Metzger M.J."/>
        </authorList>
    </citation>
    <scope>NUCLEOTIDE SEQUENCE</scope>
    <source>
        <strain evidence="2">MELC-2E11</strain>
        <tissue evidence="2">Siphon/mantle</tissue>
    </source>
</reference>
<gene>
    <name evidence="2" type="ORF">MAR_027352</name>
</gene>
<proteinExistence type="predicted"/>
<sequence length="126" mass="14635">MPKVLYHHTDLMSTLHILMSGQINKSTDPKHARFGPGVYLTEINQYASVKEILINNYDDAASKKKMEKLIEKRGERTQVCIELKISSRLFKENVEECDTKRNVFLYKGDLILADMDDVSYHIRDDE</sequence>
<accession>A0ABY7EV99</accession>
<dbReference type="Proteomes" id="UP001164746">
    <property type="component" value="Chromosome 8"/>
</dbReference>
<dbReference type="EMBL" id="CP111019">
    <property type="protein sequence ID" value="WAR13172.1"/>
    <property type="molecule type" value="Genomic_DNA"/>
</dbReference>
<keyword evidence="3" id="KW-1185">Reference proteome</keyword>
<name>A0ABY7EV99_MYAAR</name>
<evidence type="ECO:0000313" key="2">
    <source>
        <dbReference type="EMBL" id="WAR13172.1"/>
    </source>
</evidence>
<dbReference type="InterPro" id="IPR028920">
    <property type="entry name" value="Tox-ART-HYD1_dom"/>
</dbReference>
<protein>
    <recommendedName>
        <fullName evidence="1">Tox-ART-HYD1 domain-containing protein</fullName>
    </recommendedName>
</protein>